<gene>
    <name evidence="5" type="ORF">E0H75_31410</name>
</gene>
<dbReference type="EMBL" id="SJKD01000008">
    <property type="protein sequence ID" value="TCC45028.1"/>
    <property type="molecule type" value="Genomic_DNA"/>
</dbReference>
<feature type="domain" description="HTH gntR-type" evidence="4">
    <location>
        <begin position="26"/>
        <end position="94"/>
    </location>
</feature>
<keyword evidence="6" id="KW-1185">Reference proteome</keyword>
<keyword evidence="1" id="KW-0805">Transcription regulation</keyword>
<dbReference type="InterPro" id="IPR008920">
    <property type="entry name" value="TF_FadR/GntR_C"/>
</dbReference>
<dbReference type="SUPFAM" id="SSF48008">
    <property type="entry name" value="GntR ligand-binding domain-like"/>
    <property type="match status" value="1"/>
</dbReference>
<dbReference type="OrthoDB" id="3575876at2"/>
<organism evidence="5 6">
    <name type="scientific">Kribbella capetownensis</name>
    <dbReference type="NCBI Taxonomy" id="1572659"/>
    <lineage>
        <taxon>Bacteria</taxon>
        <taxon>Bacillati</taxon>
        <taxon>Actinomycetota</taxon>
        <taxon>Actinomycetes</taxon>
        <taxon>Propionibacteriales</taxon>
        <taxon>Kribbellaceae</taxon>
        <taxon>Kribbella</taxon>
    </lineage>
</organism>
<dbReference type="Pfam" id="PF07729">
    <property type="entry name" value="FCD"/>
    <property type="match status" value="1"/>
</dbReference>
<dbReference type="SUPFAM" id="SSF46785">
    <property type="entry name" value="Winged helix' DNA-binding domain"/>
    <property type="match status" value="1"/>
</dbReference>
<dbReference type="SMART" id="SM00895">
    <property type="entry name" value="FCD"/>
    <property type="match status" value="1"/>
</dbReference>
<dbReference type="PROSITE" id="PS50949">
    <property type="entry name" value="HTH_GNTR"/>
    <property type="match status" value="1"/>
</dbReference>
<evidence type="ECO:0000313" key="6">
    <source>
        <dbReference type="Proteomes" id="UP000293342"/>
    </source>
</evidence>
<accession>A0A4R0JJX1</accession>
<evidence type="ECO:0000256" key="2">
    <source>
        <dbReference type="ARBA" id="ARBA00023125"/>
    </source>
</evidence>
<dbReference type="GO" id="GO:0003677">
    <property type="term" value="F:DNA binding"/>
    <property type="evidence" value="ECO:0007669"/>
    <property type="project" value="UniProtKB-KW"/>
</dbReference>
<dbReference type="GO" id="GO:0003700">
    <property type="term" value="F:DNA-binding transcription factor activity"/>
    <property type="evidence" value="ECO:0007669"/>
    <property type="project" value="InterPro"/>
</dbReference>
<proteinExistence type="predicted"/>
<dbReference type="CDD" id="cd07377">
    <property type="entry name" value="WHTH_GntR"/>
    <property type="match status" value="1"/>
</dbReference>
<evidence type="ECO:0000256" key="1">
    <source>
        <dbReference type="ARBA" id="ARBA00023015"/>
    </source>
</evidence>
<keyword evidence="3" id="KW-0804">Transcription</keyword>
<dbReference type="AlphaFoldDB" id="A0A4R0JJX1"/>
<dbReference type="InterPro" id="IPR000524">
    <property type="entry name" value="Tscrpt_reg_HTH_GntR"/>
</dbReference>
<evidence type="ECO:0000259" key="4">
    <source>
        <dbReference type="PROSITE" id="PS50949"/>
    </source>
</evidence>
<dbReference type="Gene3D" id="1.10.10.10">
    <property type="entry name" value="Winged helix-like DNA-binding domain superfamily/Winged helix DNA-binding domain"/>
    <property type="match status" value="1"/>
</dbReference>
<dbReference type="PANTHER" id="PTHR43537">
    <property type="entry name" value="TRANSCRIPTIONAL REGULATOR, GNTR FAMILY"/>
    <property type="match status" value="1"/>
</dbReference>
<keyword evidence="2" id="KW-0238">DNA-binding</keyword>
<dbReference type="SMART" id="SM00345">
    <property type="entry name" value="HTH_GNTR"/>
    <property type="match status" value="1"/>
</dbReference>
<dbReference type="Pfam" id="PF00392">
    <property type="entry name" value="GntR"/>
    <property type="match status" value="1"/>
</dbReference>
<dbReference type="PANTHER" id="PTHR43537:SF5">
    <property type="entry name" value="UXU OPERON TRANSCRIPTIONAL REGULATOR"/>
    <property type="match status" value="1"/>
</dbReference>
<evidence type="ECO:0000256" key="3">
    <source>
        <dbReference type="ARBA" id="ARBA00023163"/>
    </source>
</evidence>
<dbReference type="PRINTS" id="PR00035">
    <property type="entry name" value="HTHGNTR"/>
</dbReference>
<evidence type="ECO:0000313" key="5">
    <source>
        <dbReference type="EMBL" id="TCC45028.1"/>
    </source>
</evidence>
<dbReference type="InterPro" id="IPR011711">
    <property type="entry name" value="GntR_C"/>
</dbReference>
<dbReference type="Gene3D" id="1.20.120.530">
    <property type="entry name" value="GntR ligand-binding domain-like"/>
    <property type="match status" value="1"/>
</dbReference>
<reference evidence="5 6" key="1">
    <citation type="submission" date="2019-02" db="EMBL/GenBank/DDBJ databases">
        <title>Kribbella capetownensis sp. nov. and Kribbella speibonae sp. nov., isolated from soil.</title>
        <authorList>
            <person name="Curtis S.M."/>
            <person name="Norton I."/>
            <person name="Everest G.J."/>
            <person name="Meyers P.R."/>
        </authorList>
    </citation>
    <scope>NUCLEOTIDE SEQUENCE [LARGE SCALE GENOMIC DNA]</scope>
    <source>
        <strain evidence="5 6">YM53</strain>
    </source>
</reference>
<name>A0A4R0JJX1_9ACTN</name>
<protein>
    <submittedName>
        <fullName evidence="5">FadR family transcriptional regulator</fullName>
    </submittedName>
</protein>
<dbReference type="Proteomes" id="UP000293342">
    <property type="component" value="Unassembled WGS sequence"/>
</dbReference>
<sequence>MSYIYTVAWVRTEVVAVSLSGPVRQVPLVLQVSEQFRGLIESGTWPVGSRIPGENQLAGDLGVSRGTVREALRSLSLTGLLEPRVGDGTYVRATNEISGVLVRDELSASLTHVLDARAGIEAAAARLAAQLPDGVAGLDAALEARSAAHEAGDLAGYVAADAGFHRGVVEASGNPLLLRLYDALAEVLTDSIHQTATIPEDTKVRDAHFALLAAIRDGDPEAAAKTSYALIESVKQSAG</sequence>
<dbReference type="InterPro" id="IPR036390">
    <property type="entry name" value="WH_DNA-bd_sf"/>
</dbReference>
<dbReference type="InterPro" id="IPR036388">
    <property type="entry name" value="WH-like_DNA-bd_sf"/>
</dbReference>
<comment type="caution">
    <text evidence="5">The sequence shown here is derived from an EMBL/GenBank/DDBJ whole genome shotgun (WGS) entry which is preliminary data.</text>
</comment>